<evidence type="ECO:0000256" key="2">
    <source>
        <dbReference type="SAM" id="SignalP"/>
    </source>
</evidence>
<dbReference type="EnsemblPlants" id="OMERI05G16980.9">
    <property type="protein sequence ID" value="OMERI05G16980.9"/>
    <property type="gene ID" value="OMERI05G16980"/>
</dbReference>
<organism evidence="3">
    <name type="scientific">Oryza meridionalis</name>
    <dbReference type="NCBI Taxonomy" id="40149"/>
    <lineage>
        <taxon>Eukaryota</taxon>
        <taxon>Viridiplantae</taxon>
        <taxon>Streptophyta</taxon>
        <taxon>Embryophyta</taxon>
        <taxon>Tracheophyta</taxon>
        <taxon>Spermatophyta</taxon>
        <taxon>Magnoliopsida</taxon>
        <taxon>Liliopsida</taxon>
        <taxon>Poales</taxon>
        <taxon>Poaceae</taxon>
        <taxon>BOP clade</taxon>
        <taxon>Oryzoideae</taxon>
        <taxon>Oryzeae</taxon>
        <taxon>Oryzinae</taxon>
        <taxon>Oryza</taxon>
    </lineage>
</organism>
<dbReference type="Gramene" id="OMERI05G16980.2">
    <property type="protein sequence ID" value="OMERI05G16980.2"/>
    <property type="gene ID" value="OMERI05G16980"/>
</dbReference>
<evidence type="ECO:0000256" key="1">
    <source>
        <dbReference type="SAM" id="MobiDB-lite"/>
    </source>
</evidence>
<keyword evidence="4" id="KW-1185">Reference proteome</keyword>
<sequence length="104" mass="11423">MPFRLLASLLLLLPPLSPSSLPPLSLLCFPRSAVPEALRRRRGRHGVDGLPHLPSPPRPSLLTPSRPPRALARPASVSARIEFEFVWREIEGVLGEPPCPTLAR</sequence>
<dbReference type="EnsemblPlants" id="OMERI05G16980.8">
    <property type="protein sequence ID" value="OMERI05G16980.8"/>
    <property type="gene ID" value="OMERI05G16980"/>
</dbReference>
<reference evidence="3" key="2">
    <citation type="submission" date="2018-05" db="EMBL/GenBank/DDBJ databases">
        <title>OmerRS3 (Oryza meridionalis Reference Sequence Version 3).</title>
        <authorList>
            <person name="Zhang J."/>
            <person name="Kudrna D."/>
            <person name="Lee S."/>
            <person name="Talag J."/>
            <person name="Welchert J."/>
            <person name="Wing R.A."/>
        </authorList>
    </citation>
    <scope>NUCLEOTIDE SEQUENCE [LARGE SCALE GENOMIC DNA]</scope>
    <source>
        <strain evidence="3">OR44</strain>
    </source>
</reference>
<keyword evidence="2" id="KW-0732">Signal</keyword>
<reference evidence="3" key="1">
    <citation type="submission" date="2015-04" db="UniProtKB">
        <authorList>
            <consortium name="EnsemblPlants"/>
        </authorList>
    </citation>
    <scope>IDENTIFICATION</scope>
</reference>
<dbReference type="Gramene" id="OMERI05G16980.9">
    <property type="protein sequence ID" value="OMERI05G16980.9"/>
    <property type="gene ID" value="OMERI05G16980"/>
</dbReference>
<dbReference type="HOGENOM" id="CLU_2324183_0_0_1"/>
<feature type="chain" id="PRO_5010026934" description="Secreted protein" evidence="2">
    <location>
        <begin position="20"/>
        <end position="104"/>
    </location>
</feature>
<name>A0A0E0DSJ9_9ORYZ</name>
<evidence type="ECO:0000313" key="3">
    <source>
        <dbReference type="EnsemblPlants" id="OMERI05G16980.3"/>
    </source>
</evidence>
<feature type="signal peptide" evidence="2">
    <location>
        <begin position="1"/>
        <end position="19"/>
    </location>
</feature>
<feature type="compositionally biased region" description="Low complexity" evidence="1">
    <location>
        <begin position="60"/>
        <end position="69"/>
    </location>
</feature>
<dbReference type="Gramene" id="OMERI05G16980.3">
    <property type="protein sequence ID" value="OMERI05G16980.3"/>
    <property type="gene ID" value="OMERI05G16980"/>
</dbReference>
<accession>A0A0E0DSJ9</accession>
<dbReference type="EnsemblPlants" id="OMERI05G16980.2">
    <property type="protein sequence ID" value="OMERI05G16980.2"/>
    <property type="gene ID" value="OMERI05G16980"/>
</dbReference>
<evidence type="ECO:0000313" key="4">
    <source>
        <dbReference type="Proteomes" id="UP000008021"/>
    </source>
</evidence>
<dbReference type="EnsemblPlants" id="OMERI05G16980.7">
    <property type="protein sequence ID" value="OMERI05G16980.7"/>
    <property type="gene ID" value="OMERI05G16980"/>
</dbReference>
<dbReference type="Proteomes" id="UP000008021">
    <property type="component" value="Chromosome 5"/>
</dbReference>
<dbReference type="AlphaFoldDB" id="A0A0E0DSJ9"/>
<dbReference type="Gramene" id="OMERI05G16980.8">
    <property type="protein sequence ID" value="OMERI05G16980.8"/>
    <property type="gene ID" value="OMERI05G16980"/>
</dbReference>
<protein>
    <recommendedName>
        <fullName evidence="5">Secreted protein</fullName>
    </recommendedName>
</protein>
<feature type="region of interest" description="Disordered" evidence="1">
    <location>
        <begin position="40"/>
        <end position="69"/>
    </location>
</feature>
<evidence type="ECO:0008006" key="5">
    <source>
        <dbReference type="Google" id="ProtNLM"/>
    </source>
</evidence>
<proteinExistence type="predicted"/>
<dbReference type="Gramene" id="OMERI05G16980.7">
    <property type="protein sequence ID" value="OMERI05G16980.7"/>
    <property type="gene ID" value="OMERI05G16980"/>
</dbReference>
<dbReference type="EnsemblPlants" id="OMERI05G16980.3">
    <property type="protein sequence ID" value="OMERI05G16980.3"/>
    <property type="gene ID" value="OMERI05G16980"/>
</dbReference>